<dbReference type="EnsemblPlants" id="AUR62033534-RA">
    <property type="protein sequence ID" value="AUR62033534-RA:cds"/>
    <property type="gene ID" value="AUR62033534"/>
</dbReference>
<dbReference type="Gene3D" id="3.30.420.10">
    <property type="entry name" value="Ribonuclease H-like superfamily/Ribonuclease H"/>
    <property type="match status" value="1"/>
</dbReference>
<dbReference type="GO" id="GO:0003676">
    <property type="term" value="F:nucleic acid binding"/>
    <property type="evidence" value="ECO:0007669"/>
    <property type="project" value="InterPro"/>
</dbReference>
<dbReference type="InterPro" id="IPR039537">
    <property type="entry name" value="Retrotran_Ty1/copia-like"/>
</dbReference>
<dbReference type="SUPFAM" id="SSF53098">
    <property type="entry name" value="Ribonuclease H-like"/>
    <property type="match status" value="1"/>
</dbReference>
<dbReference type="InterPro" id="IPR001584">
    <property type="entry name" value="Integrase_cat-core"/>
</dbReference>
<dbReference type="Pfam" id="PF14223">
    <property type="entry name" value="Retrotran_gag_2"/>
    <property type="match status" value="1"/>
</dbReference>
<dbReference type="PANTHER" id="PTHR42648:SF18">
    <property type="entry name" value="RETROTRANSPOSON, UNCLASSIFIED-LIKE PROTEIN"/>
    <property type="match status" value="1"/>
</dbReference>
<dbReference type="Proteomes" id="UP000596660">
    <property type="component" value="Unplaced"/>
</dbReference>
<evidence type="ECO:0000313" key="2">
    <source>
        <dbReference type="EnsemblPlants" id="AUR62033534-RA:cds"/>
    </source>
</evidence>
<evidence type="ECO:0000259" key="1">
    <source>
        <dbReference type="PROSITE" id="PS50994"/>
    </source>
</evidence>
<dbReference type="InterPro" id="IPR012337">
    <property type="entry name" value="RNaseH-like_sf"/>
</dbReference>
<dbReference type="PANTHER" id="PTHR42648">
    <property type="entry name" value="TRANSPOSASE, PUTATIVE-RELATED"/>
    <property type="match status" value="1"/>
</dbReference>
<proteinExistence type="predicted"/>
<sequence length="388" mass="43957">MPLPWFPTVGSTHKLVAMTLEMALLLTITTDRVCPAARGLVTCLAALSAYGLVIASTPTTRSTSTRYIGPCMHIKPDRLRGVAEGVWEIVEKGFIQPHDDSKSNEADKQALETKRKKDQNARTIFHRGLDDDMFEKVADATNSIQAWDTLQRSKYNKKVCLQTLSGEFEHLEMFDKESILDYFGRVLYVVNQMKRLGESMPDSRVVEKILRYLNSDFNHVVVAIEEANKDWDSMTIDELNGSVRAYEQIIVKKKGNVTFGDGSKEKMEGKGLKELGHKKVVQGLPHVDHPNQLCEACLLGKHSRKPFPKQANSRAEKPLELVHCGPIKPSSLGNCSYVMLFIDDYSRKTWAYFLKNKSEAFETFKMFKALVEKESGYELQALRTDRGW</sequence>
<keyword evidence="3" id="KW-1185">Reference proteome</keyword>
<dbReference type="Gramene" id="AUR62033534-RA">
    <property type="protein sequence ID" value="AUR62033534-RA:cds"/>
    <property type="gene ID" value="AUR62033534"/>
</dbReference>
<reference evidence="2" key="2">
    <citation type="submission" date="2021-03" db="UniProtKB">
        <authorList>
            <consortium name="EnsemblPlants"/>
        </authorList>
    </citation>
    <scope>IDENTIFICATION</scope>
</reference>
<dbReference type="GO" id="GO:0015074">
    <property type="term" value="P:DNA integration"/>
    <property type="evidence" value="ECO:0007669"/>
    <property type="project" value="InterPro"/>
</dbReference>
<dbReference type="InterPro" id="IPR036397">
    <property type="entry name" value="RNaseH_sf"/>
</dbReference>
<protein>
    <recommendedName>
        <fullName evidence="1">Integrase catalytic domain-containing protein</fullName>
    </recommendedName>
</protein>
<reference evidence="2" key="1">
    <citation type="journal article" date="2017" name="Nature">
        <title>The genome of Chenopodium quinoa.</title>
        <authorList>
            <person name="Jarvis D.E."/>
            <person name="Ho Y.S."/>
            <person name="Lightfoot D.J."/>
            <person name="Schmoeckel S.M."/>
            <person name="Li B."/>
            <person name="Borm T.J.A."/>
            <person name="Ohyanagi H."/>
            <person name="Mineta K."/>
            <person name="Michell C.T."/>
            <person name="Saber N."/>
            <person name="Kharbatia N.M."/>
            <person name="Rupper R.R."/>
            <person name="Sharp A.R."/>
            <person name="Dally N."/>
            <person name="Boughton B.A."/>
            <person name="Woo Y.H."/>
            <person name="Gao G."/>
            <person name="Schijlen E.G.W.M."/>
            <person name="Guo X."/>
            <person name="Momin A.A."/>
            <person name="Negrao S."/>
            <person name="Al-Babili S."/>
            <person name="Gehring C."/>
            <person name="Roessner U."/>
            <person name="Jung C."/>
            <person name="Murphy K."/>
            <person name="Arold S.T."/>
            <person name="Gojobori T."/>
            <person name="van der Linden C.G."/>
            <person name="van Loo E.N."/>
            <person name="Jellen E.N."/>
            <person name="Maughan P.J."/>
            <person name="Tester M."/>
        </authorList>
    </citation>
    <scope>NUCLEOTIDE SEQUENCE [LARGE SCALE GENOMIC DNA]</scope>
    <source>
        <strain evidence="2">cv. PI 614886</strain>
    </source>
</reference>
<dbReference type="AlphaFoldDB" id="A0A803MQI3"/>
<name>A0A803MQI3_CHEQI</name>
<dbReference type="PROSITE" id="PS50994">
    <property type="entry name" value="INTEGRASE"/>
    <property type="match status" value="1"/>
</dbReference>
<dbReference type="OMA" id="NARTIFH"/>
<evidence type="ECO:0000313" key="3">
    <source>
        <dbReference type="Proteomes" id="UP000596660"/>
    </source>
</evidence>
<organism evidence="2 3">
    <name type="scientific">Chenopodium quinoa</name>
    <name type="common">Quinoa</name>
    <dbReference type="NCBI Taxonomy" id="63459"/>
    <lineage>
        <taxon>Eukaryota</taxon>
        <taxon>Viridiplantae</taxon>
        <taxon>Streptophyta</taxon>
        <taxon>Embryophyta</taxon>
        <taxon>Tracheophyta</taxon>
        <taxon>Spermatophyta</taxon>
        <taxon>Magnoliopsida</taxon>
        <taxon>eudicotyledons</taxon>
        <taxon>Gunneridae</taxon>
        <taxon>Pentapetalae</taxon>
        <taxon>Caryophyllales</taxon>
        <taxon>Chenopodiaceae</taxon>
        <taxon>Chenopodioideae</taxon>
        <taxon>Atripliceae</taxon>
        <taxon>Chenopodium</taxon>
    </lineage>
</organism>
<accession>A0A803MQI3</accession>
<feature type="domain" description="Integrase catalytic" evidence="1">
    <location>
        <begin position="314"/>
        <end position="388"/>
    </location>
</feature>